<keyword evidence="1" id="KW-0723">Serine/threonine-protein kinase</keyword>
<keyword evidence="1" id="KW-0418">Kinase</keyword>
<dbReference type="Proteomes" id="UP001354931">
    <property type="component" value="Unassembled WGS sequence"/>
</dbReference>
<keyword evidence="3" id="KW-0547">Nucleotide-binding</keyword>
<dbReference type="InterPro" id="IPR003594">
    <property type="entry name" value="HATPase_dom"/>
</dbReference>
<dbReference type="PANTHER" id="PTHR35526:SF3">
    <property type="entry name" value="ANTI-SIGMA-F FACTOR RSBW"/>
    <property type="match status" value="1"/>
</dbReference>
<evidence type="ECO:0000259" key="2">
    <source>
        <dbReference type="Pfam" id="PF13581"/>
    </source>
</evidence>
<organism evidence="3 4">
    <name type="scientific">Streptomyces endophyticus</name>
    <dbReference type="NCBI Taxonomy" id="714166"/>
    <lineage>
        <taxon>Bacteria</taxon>
        <taxon>Bacillati</taxon>
        <taxon>Actinomycetota</taxon>
        <taxon>Actinomycetes</taxon>
        <taxon>Kitasatosporales</taxon>
        <taxon>Streptomycetaceae</taxon>
        <taxon>Streptomyces</taxon>
    </lineage>
</organism>
<evidence type="ECO:0000313" key="4">
    <source>
        <dbReference type="Proteomes" id="UP001354931"/>
    </source>
</evidence>
<dbReference type="Gene3D" id="3.30.565.10">
    <property type="entry name" value="Histidine kinase-like ATPase, C-terminal domain"/>
    <property type="match status" value="1"/>
</dbReference>
<gene>
    <name evidence="3" type="ORF">OKJ99_25895</name>
</gene>
<accession>A0ABU6FAS8</accession>
<dbReference type="RefSeq" id="WP_326019929.1">
    <property type="nucleotide sequence ID" value="NZ_JAOZYC010000139.1"/>
</dbReference>
<keyword evidence="1" id="KW-0808">Transferase</keyword>
<name>A0ABU6FAS8_9ACTN</name>
<evidence type="ECO:0000313" key="3">
    <source>
        <dbReference type="EMBL" id="MEB8340939.1"/>
    </source>
</evidence>
<feature type="domain" description="Histidine kinase/HSP90-like ATPase" evidence="2">
    <location>
        <begin position="14"/>
        <end position="127"/>
    </location>
</feature>
<comment type="caution">
    <text evidence="3">The sequence shown here is derived from an EMBL/GenBank/DDBJ whole genome shotgun (WGS) entry which is preliminary data.</text>
</comment>
<dbReference type="SUPFAM" id="SSF55874">
    <property type="entry name" value="ATPase domain of HSP90 chaperone/DNA topoisomerase II/histidine kinase"/>
    <property type="match status" value="1"/>
</dbReference>
<sequence length="134" mass="14459">MKTQSPPEVVIQLRAEPAQFSDVRRTVATHLRAWGHPALVDAAQLCVTEILANVHRHVAVPECEVRLRVLAEAGAVQVSVADRSPVLPVPCAEPDWEAESGRGMFLIAATADRWGVLPTRGGKLVWARLAGSPT</sequence>
<keyword evidence="3" id="KW-0067">ATP-binding</keyword>
<dbReference type="Pfam" id="PF13581">
    <property type="entry name" value="HATPase_c_2"/>
    <property type="match status" value="1"/>
</dbReference>
<keyword evidence="4" id="KW-1185">Reference proteome</keyword>
<proteinExistence type="predicted"/>
<dbReference type="EMBL" id="JAOZYC010000139">
    <property type="protein sequence ID" value="MEB8340939.1"/>
    <property type="molecule type" value="Genomic_DNA"/>
</dbReference>
<protein>
    <submittedName>
        <fullName evidence="3">ATP-binding protein</fullName>
    </submittedName>
</protein>
<dbReference type="CDD" id="cd16936">
    <property type="entry name" value="HATPase_RsbW-like"/>
    <property type="match status" value="1"/>
</dbReference>
<evidence type="ECO:0000256" key="1">
    <source>
        <dbReference type="ARBA" id="ARBA00022527"/>
    </source>
</evidence>
<dbReference type="InterPro" id="IPR050267">
    <property type="entry name" value="Anti-sigma-factor_SerPK"/>
</dbReference>
<dbReference type="InterPro" id="IPR036890">
    <property type="entry name" value="HATPase_C_sf"/>
</dbReference>
<reference evidence="3 4" key="1">
    <citation type="submission" date="2022-10" db="EMBL/GenBank/DDBJ databases">
        <authorList>
            <person name="Xie J."/>
            <person name="Shen N."/>
        </authorList>
    </citation>
    <scope>NUCLEOTIDE SEQUENCE [LARGE SCALE GENOMIC DNA]</scope>
    <source>
        <strain evidence="3 4">YIM65594</strain>
    </source>
</reference>
<dbReference type="PANTHER" id="PTHR35526">
    <property type="entry name" value="ANTI-SIGMA-F FACTOR RSBW-RELATED"/>
    <property type="match status" value="1"/>
</dbReference>
<dbReference type="GO" id="GO:0005524">
    <property type="term" value="F:ATP binding"/>
    <property type="evidence" value="ECO:0007669"/>
    <property type="project" value="UniProtKB-KW"/>
</dbReference>